<dbReference type="GO" id="GO:0006633">
    <property type="term" value="P:fatty acid biosynthetic process"/>
    <property type="evidence" value="ECO:0007669"/>
    <property type="project" value="InterPro"/>
</dbReference>
<accession>A0A223NWA7</accession>
<evidence type="ECO:0000259" key="4">
    <source>
        <dbReference type="Pfam" id="PF01648"/>
    </source>
</evidence>
<dbReference type="AlphaFoldDB" id="A0A223NWA7"/>
<dbReference type="InterPro" id="IPR008278">
    <property type="entry name" value="4-PPantetheinyl_Trfase_dom"/>
</dbReference>
<gene>
    <name evidence="5" type="ORF">MuYL_1986</name>
</gene>
<dbReference type="KEGG" id="muc:MuYL_1986"/>
<evidence type="ECO:0000313" key="5">
    <source>
        <dbReference type="EMBL" id="ASU33878.1"/>
    </source>
</evidence>
<evidence type="ECO:0000256" key="3">
    <source>
        <dbReference type="ARBA" id="ARBA00022842"/>
    </source>
</evidence>
<dbReference type="NCBIfam" id="TIGR00556">
    <property type="entry name" value="pantethn_trn"/>
    <property type="match status" value="1"/>
</dbReference>
<proteinExistence type="predicted"/>
<dbReference type="Pfam" id="PF01648">
    <property type="entry name" value="ACPS"/>
    <property type="match status" value="1"/>
</dbReference>
<keyword evidence="1" id="KW-0808">Transferase</keyword>
<evidence type="ECO:0000256" key="2">
    <source>
        <dbReference type="ARBA" id="ARBA00022723"/>
    </source>
</evidence>
<name>A0A223NWA7_9SPHI</name>
<reference evidence="5 6" key="1">
    <citation type="submission" date="2017-08" db="EMBL/GenBank/DDBJ databases">
        <title>Complete genome sequence of Mucilaginibacter sp. strain BJC16-A31.</title>
        <authorList>
            <consortium name="Henan University of Science and Technology"/>
            <person name="You X."/>
        </authorList>
    </citation>
    <scope>NUCLEOTIDE SEQUENCE [LARGE SCALE GENOMIC DNA]</scope>
    <source>
        <strain evidence="5 6">BJC16-A31</strain>
    </source>
</reference>
<protein>
    <submittedName>
        <fullName evidence="5">Holo-acyl-carrier protein synthase</fullName>
    </submittedName>
</protein>
<keyword evidence="3" id="KW-0460">Magnesium</keyword>
<evidence type="ECO:0000313" key="6">
    <source>
        <dbReference type="Proteomes" id="UP000215002"/>
    </source>
</evidence>
<dbReference type="GO" id="GO:0000287">
    <property type="term" value="F:magnesium ion binding"/>
    <property type="evidence" value="ECO:0007669"/>
    <property type="project" value="InterPro"/>
</dbReference>
<dbReference type="OrthoDB" id="517356at2"/>
<dbReference type="RefSeq" id="WP_094570296.1">
    <property type="nucleotide sequence ID" value="NZ_CP022743.1"/>
</dbReference>
<feature type="domain" description="4'-phosphopantetheinyl transferase" evidence="4">
    <location>
        <begin position="21"/>
        <end position="127"/>
    </location>
</feature>
<dbReference type="InterPro" id="IPR037143">
    <property type="entry name" value="4-PPantetheinyl_Trfase_dom_sf"/>
</dbReference>
<organism evidence="5 6">
    <name type="scientific">Mucilaginibacter xinganensis</name>
    <dbReference type="NCBI Taxonomy" id="1234841"/>
    <lineage>
        <taxon>Bacteria</taxon>
        <taxon>Pseudomonadati</taxon>
        <taxon>Bacteroidota</taxon>
        <taxon>Sphingobacteriia</taxon>
        <taxon>Sphingobacteriales</taxon>
        <taxon>Sphingobacteriaceae</taxon>
        <taxon>Mucilaginibacter</taxon>
    </lineage>
</organism>
<dbReference type="InterPro" id="IPR004568">
    <property type="entry name" value="Ppantetheine-prot_Trfase_dom"/>
</dbReference>
<keyword evidence="2" id="KW-0479">Metal-binding</keyword>
<dbReference type="GO" id="GO:0008897">
    <property type="term" value="F:holo-[acyl-carrier-protein] synthase activity"/>
    <property type="evidence" value="ECO:0007669"/>
    <property type="project" value="InterPro"/>
</dbReference>
<evidence type="ECO:0000256" key="1">
    <source>
        <dbReference type="ARBA" id="ARBA00022679"/>
    </source>
</evidence>
<sequence length="132" mass="15002">MEKEIKKSLEELIPAQKFSAGNDIVFVPDFEKSFTESFKNKVYTANEMAYCDQFENSLLRYASTWAAKEAVYKAIKQIDPSALGPKKIEILRNKPVGRPLVKIHRESANFDIALSISHDGDYAWAIAFIEIL</sequence>
<dbReference type="SUPFAM" id="SSF56214">
    <property type="entry name" value="4'-phosphopantetheinyl transferase"/>
    <property type="match status" value="1"/>
</dbReference>
<dbReference type="Gene3D" id="3.90.470.20">
    <property type="entry name" value="4'-phosphopantetheinyl transferase domain"/>
    <property type="match status" value="1"/>
</dbReference>
<dbReference type="Proteomes" id="UP000215002">
    <property type="component" value="Chromosome"/>
</dbReference>
<dbReference type="EMBL" id="CP022743">
    <property type="protein sequence ID" value="ASU33878.1"/>
    <property type="molecule type" value="Genomic_DNA"/>
</dbReference>
<keyword evidence="6" id="KW-1185">Reference proteome</keyword>